<dbReference type="InterPro" id="IPR052189">
    <property type="entry name" value="L-asp_N-monooxygenase_NS-form"/>
</dbReference>
<dbReference type="Pfam" id="PF13454">
    <property type="entry name" value="NAD_binding_9"/>
    <property type="match status" value="1"/>
</dbReference>
<dbReference type="EMBL" id="CYSR01000033">
    <property type="protein sequence ID" value="CUI01690.1"/>
    <property type="molecule type" value="Genomic_DNA"/>
</dbReference>
<dbReference type="AlphaFoldDB" id="A0A0N7M580"/>
<evidence type="ECO:0000313" key="3">
    <source>
        <dbReference type="Proteomes" id="UP000051326"/>
    </source>
</evidence>
<proteinExistence type="predicted"/>
<dbReference type="SUPFAM" id="SSF51905">
    <property type="entry name" value="FAD/NAD(P)-binding domain"/>
    <property type="match status" value="1"/>
</dbReference>
<dbReference type="STRING" id="1396826.PHA8399_03836"/>
<dbReference type="Proteomes" id="UP000051326">
    <property type="component" value="Unassembled WGS sequence"/>
</dbReference>
<dbReference type="InterPro" id="IPR038732">
    <property type="entry name" value="HpyO/CreE_NAD-binding"/>
</dbReference>
<dbReference type="RefSeq" id="WP_058287688.1">
    <property type="nucleotide sequence ID" value="NZ_CYSR01000033.1"/>
</dbReference>
<dbReference type="PANTHER" id="PTHR40254:SF1">
    <property type="entry name" value="BLR0577 PROTEIN"/>
    <property type="match status" value="1"/>
</dbReference>
<dbReference type="PANTHER" id="PTHR40254">
    <property type="entry name" value="BLR0577 PROTEIN"/>
    <property type="match status" value="1"/>
</dbReference>
<organism evidence="2 3">
    <name type="scientific">Leisingera aquaemixtae</name>
    <dbReference type="NCBI Taxonomy" id="1396826"/>
    <lineage>
        <taxon>Bacteria</taxon>
        <taxon>Pseudomonadati</taxon>
        <taxon>Pseudomonadota</taxon>
        <taxon>Alphaproteobacteria</taxon>
        <taxon>Rhodobacterales</taxon>
        <taxon>Roseobacteraceae</taxon>
        <taxon>Leisingera</taxon>
    </lineage>
</organism>
<gene>
    <name evidence="2" type="ORF">PHA8399_03836</name>
</gene>
<accession>A0A0N7M580</accession>
<reference evidence="2 3" key="1">
    <citation type="submission" date="2015-09" db="EMBL/GenBank/DDBJ databases">
        <authorList>
            <consortium name="Swine Surveillance"/>
        </authorList>
    </citation>
    <scope>NUCLEOTIDE SEQUENCE [LARGE SCALE GENOMIC DNA]</scope>
    <source>
        <strain evidence="2 3">CECT 8399</strain>
    </source>
</reference>
<protein>
    <recommendedName>
        <fullName evidence="1">FAD-dependent urate hydroxylase HpyO/Asp monooxygenase CreE-like FAD/NAD(P)-binding domain-containing protein</fullName>
    </recommendedName>
</protein>
<dbReference type="InterPro" id="IPR036188">
    <property type="entry name" value="FAD/NAD-bd_sf"/>
</dbReference>
<evidence type="ECO:0000313" key="2">
    <source>
        <dbReference type="EMBL" id="CUI01690.1"/>
    </source>
</evidence>
<feature type="domain" description="FAD-dependent urate hydroxylase HpyO/Asp monooxygenase CreE-like FAD/NAD(P)-binding" evidence="1">
    <location>
        <begin position="9"/>
        <end position="163"/>
    </location>
</feature>
<sequence length="553" mass="58378">MGRDRRRVAIVGFGPRGLAALEALVRRASGAGAALAVDVFEPSSWPASGPSFSPGESETCLLNLPVRSIDLPPPPFAREGEGSFADWMGLTGGDGEAYLPRARLGAYLNARFETLLAQLPSHITVTRRAVRVTEARRGGEGWHLYAQGVAHGPFGHVLLSLGQPETASDDQLCRWQDHADRHSLPLRPAYPGKGLIDAAEDWAGRVVGIRGMALSALDVVRMLTLGLGGRFAGSSYIASGREPARIVPFSLDGHAPAPKPLNAKLDARFDPSQEESAAFEEALRAGLSEQPGSGLEPVRGVLESAALRVIRAGGGAVQSDEVRAWLELESERPGSQEQRGTLDALRAGISQAEGREPPAVGYTIGQLWRKWQPLLRRVFDSASVSAATAQEFVSFDDGLKRYSYGAPVETARQLRILIETGLVDPRAADDPDITLTPQGWKLHSGGHTVTASVMIDAVLPQPALAPVTEPLVAGLRQDLSLKPLGDGLGARCAPDAALIAADGVRVAGLALVGRLANGSAIATDSIHDCFGSIPDRWAQSVLSALPDQGASPS</sequence>
<evidence type="ECO:0000259" key="1">
    <source>
        <dbReference type="Pfam" id="PF13454"/>
    </source>
</evidence>
<name>A0A0N7M580_9RHOB</name>